<gene>
    <name evidence="7 11" type="primary">rny</name>
    <name evidence="11" type="ORF">ACWI_20620</name>
    <name evidence="12" type="ORF">FXB42_05590</name>
</gene>
<sequence>MKIIDILTIILFIGIIAAFGIGYLVRKNIAEGKIKNAELTATTIVNDAVKEGETLKKEILFDAKEESLKLKESLEKDNRERRAELQKLENRLIQKEENLEKKLTNLERSEESLARKSKELEKKQEKVESMYDEQVKELERISGLTYEEAKEILLEDISKDTRQEAAIMIRQIEAESKATADKKAKELIAQSIQRCAADHVAEQTITVVNLPNDEMKGRIIGREGRNIRTLETLTGIDLIIDDTPEAVILSGFDPIRREVARLSLEKLIIDGRIHPARIEEMVKKSQKEVDNHIKEVGEQACFDTGIHGLHPEIVRLLGRLKYRTSYGQNVLKHSIEVSHLAGIMAAELDGNIKIAKRAGLLHDIGKAIDHEVEGPHVEIGVNVLKKYKENKNVIHAVEAHHGDVEARTMEAVLVQSADAISAARPGARRETLVSYIQRLQELETIAMSFDGVEKSYAIQAGREVRIMVKPNEVNDDEMILLSRDIAKKIEAEMEYPGNIKVNLIRETRASDYAK</sequence>
<comment type="similarity">
    <text evidence="5 7">Belongs to the RNase Y family.</text>
</comment>
<keyword evidence="9" id="KW-0175">Coiled coil</keyword>
<dbReference type="Pfam" id="PF00013">
    <property type="entry name" value="KH_1"/>
    <property type="match status" value="1"/>
</dbReference>
<evidence type="ECO:0000313" key="11">
    <source>
        <dbReference type="EMBL" id="OFV70282.1"/>
    </source>
</evidence>
<keyword evidence="1 7" id="KW-0540">Nuclease</keyword>
<proteinExistence type="inferred from homology"/>
<evidence type="ECO:0000313" key="14">
    <source>
        <dbReference type="Proteomes" id="UP000322619"/>
    </source>
</evidence>
<evidence type="ECO:0000256" key="8">
    <source>
        <dbReference type="NCBIfam" id="TIGR03319"/>
    </source>
</evidence>
<dbReference type="GO" id="GO:0006402">
    <property type="term" value="P:mRNA catabolic process"/>
    <property type="evidence" value="ECO:0007669"/>
    <property type="project" value="UniProtKB-UniRule"/>
</dbReference>
<keyword evidence="2 7" id="KW-0255">Endonuclease</keyword>
<keyword evidence="7" id="KW-0812">Transmembrane</keyword>
<evidence type="ECO:0000313" key="13">
    <source>
        <dbReference type="Proteomes" id="UP000176244"/>
    </source>
</evidence>
<evidence type="ECO:0000256" key="9">
    <source>
        <dbReference type="SAM" id="Coils"/>
    </source>
</evidence>
<evidence type="ECO:0000256" key="2">
    <source>
        <dbReference type="ARBA" id="ARBA00022759"/>
    </source>
</evidence>
<evidence type="ECO:0000256" key="1">
    <source>
        <dbReference type="ARBA" id="ARBA00022722"/>
    </source>
</evidence>
<dbReference type="Gene3D" id="3.30.300.20">
    <property type="match status" value="1"/>
</dbReference>
<dbReference type="InterPro" id="IPR036612">
    <property type="entry name" value="KH_dom_type_1_sf"/>
</dbReference>
<dbReference type="SMART" id="SM00322">
    <property type="entry name" value="KH"/>
    <property type="match status" value="1"/>
</dbReference>
<feature type="domain" description="HD" evidence="10">
    <location>
        <begin position="330"/>
        <end position="423"/>
    </location>
</feature>
<feature type="transmembrane region" description="Helical" evidence="7">
    <location>
        <begin position="6"/>
        <end position="25"/>
    </location>
</feature>
<evidence type="ECO:0000259" key="10">
    <source>
        <dbReference type="PROSITE" id="PS51831"/>
    </source>
</evidence>
<evidence type="ECO:0000256" key="6">
    <source>
        <dbReference type="ARBA" id="ARBA00073072"/>
    </source>
</evidence>
<dbReference type="HAMAP" id="MF_00335">
    <property type="entry name" value="RNase_Y"/>
    <property type="match status" value="1"/>
</dbReference>
<dbReference type="Pfam" id="PF01966">
    <property type="entry name" value="HD"/>
    <property type="match status" value="1"/>
</dbReference>
<dbReference type="CDD" id="cd00077">
    <property type="entry name" value="HDc"/>
    <property type="match status" value="1"/>
</dbReference>
<accession>A0A1F2PHB9</accession>
<dbReference type="InterPro" id="IPR006675">
    <property type="entry name" value="HDIG_dom"/>
</dbReference>
<dbReference type="STRING" id="52694.ACWI_20620"/>
<dbReference type="InterPro" id="IPR022711">
    <property type="entry name" value="RNase_Y_N"/>
</dbReference>
<comment type="caution">
    <text evidence="11">The sequence shown here is derived from an EMBL/GenBank/DDBJ whole genome shotgun (WGS) entry which is preliminary data.</text>
</comment>
<dbReference type="SUPFAM" id="SSF109604">
    <property type="entry name" value="HD-domain/PDEase-like"/>
    <property type="match status" value="1"/>
</dbReference>
<reference evidence="12 14" key="2">
    <citation type="submission" date="2019-08" db="EMBL/GenBank/DDBJ databases">
        <title>Isolation and enrichment of carboxydotrophic bacteria from anaerobic sludge for the production of bio-based chemicals from syngas.</title>
        <authorList>
            <person name="Antares A.L."/>
            <person name="Moreira J."/>
            <person name="Diender M."/>
            <person name="Parshina S.N."/>
            <person name="Stams A.J.M."/>
            <person name="Alves M."/>
            <person name="Alves J.I."/>
            <person name="Sousa D.Z."/>
        </authorList>
    </citation>
    <scope>NUCLEOTIDE SEQUENCE [LARGE SCALE GENOMIC DNA]</scope>
    <source>
        <strain evidence="12 14">JM</strain>
    </source>
</reference>
<dbReference type="PROSITE" id="PS51831">
    <property type="entry name" value="HD"/>
    <property type="match status" value="1"/>
</dbReference>
<name>A0A1F2PHB9_9FIRM</name>
<keyword evidence="7" id="KW-0472">Membrane</keyword>
<dbReference type="AlphaFoldDB" id="A0A1F2PHB9"/>
<keyword evidence="7" id="KW-1133">Transmembrane helix</keyword>
<protein>
    <recommendedName>
        <fullName evidence="6 7">Ribonuclease Y</fullName>
        <shortName evidence="7">RNase Y</shortName>
        <ecNumber evidence="7 8">3.1.-.-</ecNumber>
    </recommendedName>
</protein>
<dbReference type="FunFam" id="1.10.3210.10:FF:000003">
    <property type="entry name" value="Ribonuclease Y"/>
    <property type="match status" value="1"/>
</dbReference>
<dbReference type="RefSeq" id="WP_139142350.1">
    <property type="nucleotide sequence ID" value="NZ_CABIIK010000015.1"/>
</dbReference>
<dbReference type="Proteomes" id="UP000322619">
    <property type="component" value="Unassembled WGS sequence"/>
</dbReference>
<dbReference type="FunFam" id="3.30.1370.10:FF:000006">
    <property type="entry name" value="Ribonuclease Y"/>
    <property type="match status" value="1"/>
</dbReference>
<feature type="coiled-coil region" evidence="9">
    <location>
        <begin position="71"/>
        <end position="137"/>
    </location>
</feature>
<reference evidence="11 13" key="1">
    <citation type="submission" date="2015-09" db="EMBL/GenBank/DDBJ databases">
        <title>Genome sequence of Acetobacterium wieringae DSM 1911.</title>
        <authorList>
            <person name="Poehlein A."/>
            <person name="Bengelsdorf F.R."/>
            <person name="Schiel-Bengelsdorf B."/>
            <person name="Duerre P."/>
            <person name="Daniel R."/>
        </authorList>
    </citation>
    <scope>NUCLEOTIDE SEQUENCE [LARGE SCALE GENOMIC DNA]</scope>
    <source>
        <strain evidence="11 13">DSM 1911</strain>
    </source>
</reference>
<dbReference type="Gene3D" id="1.10.3210.10">
    <property type="entry name" value="Hypothetical protein af1432"/>
    <property type="match status" value="1"/>
</dbReference>
<dbReference type="Pfam" id="PF12072">
    <property type="entry name" value="RNase_Y_N"/>
    <property type="match status" value="1"/>
</dbReference>
<evidence type="ECO:0000256" key="3">
    <source>
        <dbReference type="ARBA" id="ARBA00022801"/>
    </source>
</evidence>
<organism evidence="11 13">
    <name type="scientific">Acetobacterium wieringae</name>
    <dbReference type="NCBI Taxonomy" id="52694"/>
    <lineage>
        <taxon>Bacteria</taxon>
        <taxon>Bacillati</taxon>
        <taxon>Bacillota</taxon>
        <taxon>Clostridia</taxon>
        <taxon>Eubacteriales</taxon>
        <taxon>Eubacteriaceae</taxon>
        <taxon>Acetobacterium</taxon>
    </lineage>
</organism>
<dbReference type="CDD" id="cd22431">
    <property type="entry name" value="KH-I_RNaseY"/>
    <property type="match status" value="1"/>
</dbReference>
<evidence type="ECO:0000313" key="12">
    <source>
        <dbReference type="EMBL" id="TYC87130.1"/>
    </source>
</evidence>
<dbReference type="PANTHER" id="PTHR12826">
    <property type="entry name" value="RIBONUCLEASE Y"/>
    <property type="match status" value="1"/>
</dbReference>
<dbReference type="InterPro" id="IPR006674">
    <property type="entry name" value="HD_domain"/>
</dbReference>
<dbReference type="GO" id="GO:0004521">
    <property type="term" value="F:RNA endonuclease activity"/>
    <property type="evidence" value="ECO:0007669"/>
    <property type="project" value="UniProtKB-UniRule"/>
</dbReference>
<evidence type="ECO:0000256" key="4">
    <source>
        <dbReference type="ARBA" id="ARBA00022884"/>
    </source>
</evidence>
<dbReference type="SMART" id="SM00471">
    <property type="entry name" value="HDc"/>
    <property type="match status" value="1"/>
</dbReference>
<evidence type="ECO:0000256" key="5">
    <source>
        <dbReference type="ARBA" id="ARBA00061537"/>
    </source>
</evidence>
<dbReference type="NCBIfam" id="TIGR00277">
    <property type="entry name" value="HDIG"/>
    <property type="match status" value="1"/>
</dbReference>
<dbReference type="GO" id="GO:0016787">
    <property type="term" value="F:hydrolase activity"/>
    <property type="evidence" value="ECO:0007669"/>
    <property type="project" value="UniProtKB-KW"/>
</dbReference>
<keyword evidence="4 7" id="KW-0694">RNA-binding</keyword>
<dbReference type="InterPro" id="IPR004087">
    <property type="entry name" value="KH_dom"/>
</dbReference>
<dbReference type="EMBL" id="LKEU01000031">
    <property type="protein sequence ID" value="OFV70282.1"/>
    <property type="molecule type" value="Genomic_DNA"/>
</dbReference>
<comment type="function">
    <text evidence="7">Endoribonuclease that initiates mRNA decay.</text>
</comment>
<dbReference type="InterPro" id="IPR004088">
    <property type="entry name" value="KH_dom_type_1"/>
</dbReference>
<dbReference type="SUPFAM" id="SSF54791">
    <property type="entry name" value="Eukaryotic type KH-domain (KH-domain type I)"/>
    <property type="match status" value="1"/>
</dbReference>
<keyword evidence="7" id="KW-1003">Cell membrane</keyword>
<dbReference type="PANTHER" id="PTHR12826:SF15">
    <property type="entry name" value="RIBONUCLEASE Y"/>
    <property type="match status" value="1"/>
</dbReference>
<dbReference type="Proteomes" id="UP000176244">
    <property type="component" value="Unassembled WGS sequence"/>
</dbReference>
<dbReference type="EMBL" id="VSLA01000007">
    <property type="protein sequence ID" value="TYC87130.1"/>
    <property type="molecule type" value="Genomic_DNA"/>
</dbReference>
<dbReference type="InterPro" id="IPR015946">
    <property type="entry name" value="KH_dom-like_a/b"/>
</dbReference>
<dbReference type="GO" id="GO:0005886">
    <property type="term" value="C:plasma membrane"/>
    <property type="evidence" value="ECO:0007669"/>
    <property type="project" value="UniProtKB-SubCell"/>
</dbReference>
<dbReference type="GO" id="GO:0003723">
    <property type="term" value="F:RNA binding"/>
    <property type="evidence" value="ECO:0007669"/>
    <property type="project" value="UniProtKB-UniRule"/>
</dbReference>
<comment type="subcellular location">
    <subcellularLocation>
        <location evidence="7">Cell membrane</location>
        <topology evidence="7">Single-pass membrane protein</topology>
    </subcellularLocation>
</comment>
<keyword evidence="3 7" id="KW-0378">Hydrolase</keyword>
<dbReference type="NCBIfam" id="TIGR03319">
    <property type="entry name" value="RNase_Y"/>
    <property type="match status" value="1"/>
</dbReference>
<evidence type="ECO:0000256" key="7">
    <source>
        <dbReference type="HAMAP-Rule" id="MF_00335"/>
    </source>
</evidence>
<dbReference type="InterPro" id="IPR017705">
    <property type="entry name" value="Ribonuclease_Y"/>
</dbReference>
<dbReference type="PROSITE" id="PS50084">
    <property type="entry name" value="KH_TYPE_1"/>
    <property type="match status" value="1"/>
</dbReference>
<dbReference type="EC" id="3.1.-.-" evidence="7 8"/>
<dbReference type="InterPro" id="IPR003607">
    <property type="entry name" value="HD/PDEase_dom"/>
</dbReference>
<dbReference type="OrthoDB" id="9803205at2"/>